<dbReference type="PANTHER" id="PTHR33969">
    <property type="entry name" value="SEGREGATION AND CONDENSATION PROTEIN A"/>
    <property type="match status" value="1"/>
</dbReference>
<dbReference type="InterPro" id="IPR023093">
    <property type="entry name" value="ScpA-like_C"/>
</dbReference>
<dbReference type="PANTHER" id="PTHR33969:SF2">
    <property type="entry name" value="SEGREGATION AND CONDENSATION PROTEIN A"/>
    <property type="match status" value="1"/>
</dbReference>
<dbReference type="EMBL" id="PCWO01000048">
    <property type="protein sequence ID" value="PIR04640.1"/>
    <property type="molecule type" value="Genomic_DNA"/>
</dbReference>
<evidence type="ECO:0000313" key="3">
    <source>
        <dbReference type="Proteomes" id="UP000229893"/>
    </source>
</evidence>
<gene>
    <name evidence="2" type="ORF">COV57_03325</name>
</gene>
<dbReference type="InterPro" id="IPR003768">
    <property type="entry name" value="ScpA"/>
</dbReference>
<reference evidence="2 3" key="1">
    <citation type="submission" date="2017-09" db="EMBL/GenBank/DDBJ databases">
        <title>Depth-based differentiation of microbial function through sediment-hosted aquifers and enrichment of novel symbionts in the deep terrestrial subsurface.</title>
        <authorList>
            <person name="Probst A.J."/>
            <person name="Ladd B."/>
            <person name="Jarett J.K."/>
            <person name="Geller-Mcgrath D.E."/>
            <person name="Sieber C.M."/>
            <person name="Emerson J.B."/>
            <person name="Anantharaman K."/>
            <person name="Thomas B.C."/>
            <person name="Malmstrom R."/>
            <person name="Stieglmeier M."/>
            <person name="Klingl A."/>
            <person name="Woyke T."/>
            <person name="Ryan C.M."/>
            <person name="Banfield J.F."/>
        </authorList>
    </citation>
    <scope>NUCLEOTIDE SEQUENCE [LARGE SCALE GENOMIC DNA]</scope>
    <source>
        <strain evidence="2">CG11_big_fil_rev_8_21_14_0_20_35_14</strain>
    </source>
</reference>
<proteinExistence type="predicted"/>
<evidence type="ECO:0000256" key="1">
    <source>
        <dbReference type="ARBA" id="ARBA00044777"/>
    </source>
</evidence>
<dbReference type="Gene3D" id="6.10.250.2410">
    <property type="match status" value="1"/>
</dbReference>
<dbReference type="Gene3D" id="1.10.10.580">
    <property type="entry name" value="Structural maintenance of chromosome 1. Chain E"/>
    <property type="match status" value="1"/>
</dbReference>
<protein>
    <recommendedName>
        <fullName evidence="1">Segregation and condensation protein A</fullName>
    </recommendedName>
</protein>
<name>A0A2H0N6V7_9BACT</name>
<accession>A0A2H0N6V7</accession>
<evidence type="ECO:0000313" key="2">
    <source>
        <dbReference type="EMBL" id="PIR04640.1"/>
    </source>
</evidence>
<dbReference type="AlphaFoldDB" id="A0A2H0N6V7"/>
<dbReference type="Pfam" id="PF02616">
    <property type="entry name" value="SMC_ScpA"/>
    <property type="match status" value="1"/>
</dbReference>
<organism evidence="2 3">
    <name type="scientific">Candidatus Liptonbacteria bacterium CG11_big_fil_rev_8_21_14_0_20_35_14</name>
    <dbReference type="NCBI Taxonomy" id="1974634"/>
    <lineage>
        <taxon>Bacteria</taxon>
        <taxon>Candidatus Liptoniibacteriota</taxon>
    </lineage>
</organism>
<comment type="caution">
    <text evidence="2">The sequence shown here is derived from an EMBL/GenBank/DDBJ whole genome shotgun (WGS) entry which is preliminary data.</text>
</comment>
<dbReference type="Proteomes" id="UP000229893">
    <property type="component" value="Unassembled WGS sequence"/>
</dbReference>
<sequence>MTYHFKSTQFSGPLETLLALIESRKMDISTVSLSEVTADFLQYIEKLKAIDNSKSVNRKIIQRTISDFIVIASQLLLIKSKNLLPQVELTGEEESEIADLEERLKLYKEVKKASYIFLQQWKNKERYFSRELLKNKKPVFYATEDINLENLKEIIEKLSHIVKIYMEEEEMPREKAISLAEKIQELIFRINNSNTLALSEVAKNKQKREIIALFLAVLHLIRDKVIEVEQTENFGDVILKKL</sequence>